<protein>
    <submittedName>
        <fullName evidence="1">Uncharacterized protein</fullName>
    </submittedName>
</protein>
<proteinExistence type="predicted"/>
<comment type="caution">
    <text evidence="1">The sequence shown here is derived from an EMBL/GenBank/DDBJ whole genome shotgun (WGS) entry which is preliminary data.</text>
</comment>
<dbReference type="Proteomes" id="UP000831701">
    <property type="component" value="Chromosome 19"/>
</dbReference>
<dbReference type="EMBL" id="CM041549">
    <property type="protein sequence ID" value="KAI3356863.1"/>
    <property type="molecule type" value="Genomic_DNA"/>
</dbReference>
<name>A0ACB8VNP2_9TELE</name>
<evidence type="ECO:0000313" key="2">
    <source>
        <dbReference type="Proteomes" id="UP000831701"/>
    </source>
</evidence>
<organism evidence="1 2">
    <name type="scientific">Scortum barcoo</name>
    <name type="common">barcoo grunter</name>
    <dbReference type="NCBI Taxonomy" id="214431"/>
    <lineage>
        <taxon>Eukaryota</taxon>
        <taxon>Metazoa</taxon>
        <taxon>Chordata</taxon>
        <taxon>Craniata</taxon>
        <taxon>Vertebrata</taxon>
        <taxon>Euteleostomi</taxon>
        <taxon>Actinopterygii</taxon>
        <taxon>Neopterygii</taxon>
        <taxon>Teleostei</taxon>
        <taxon>Neoteleostei</taxon>
        <taxon>Acanthomorphata</taxon>
        <taxon>Eupercaria</taxon>
        <taxon>Centrarchiformes</taxon>
        <taxon>Terapontoidei</taxon>
        <taxon>Terapontidae</taxon>
        <taxon>Scortum</taxon>
    </lineage>
</organism>
<gene>
    <name evidence="1" type="ORF">L3Q82_003512</name>
</gene>
<evidence type="ECO:0000313" key="1">
    <source>
        <dbReference type="EMBL" id="KAI3356863.1"/>
    </source>
</evidence>
<reference evidence="1" key="1">
    <citation type="submission" date="2022-04" db="EMBL/GenBank/DDBJ databases">
        <title>Jade perch genome.</title>
        <authorList>
            <person name="Chao B."/>
        </authorList>
    </citation>
    <scope>NUCLEOTIDE SEQUENCE</scope>
    <source>
        <strain evidence="1">CB-2022</strain>
    </source>
</reference>
<accession>A0ACB8VNP2</accession>
<sequence length="1076" mass="116626">MPLETIQRPVRQPARTAVAATPPRLRPKGPVGPDFYRQFPIAAGGPRQSAVERLEADKAKYVKSQVALSKQQPVRPPEVRTPLLSPSNGLRPTRKTPGQVKTKQEGVQLDLEHLTNLISGMTDGPQSSAAVKSEDRPECATTSDSSSCPTPAEEQQTKERPCPPPRPNWSSPAKVRLKASGPARVESPGSPVSPAAGTVRRVDVVPQARPVRTPCRPPQYIRQPLQPIPLHSQFPLRPATSHLRLFQLRTTAGLSPLKPVVAPPKPDNPPSSPAGTPVPASLPPNLPVFPPPSPAITRLSSSSSRKRPSLTRSKSDMSDRYSRAGTELERFFNLCGLDPADLQDLTGSCSDIVSMARFRSVSAPGSECAGSSMEDEEEEEEEDAGKAAERVPYGISVIERNARGSGGIPLARKVCYAVGGVPYQITTVAIGVSLQIFLLDVVQMEASYVSMILFVSRAWDAVTDPLVGYLVSRSNWTPIGKLAPWLVLSTPFGVLSYLLLWFVPKGLMTPAVSVLWFLIVACLFETLMSCYNVPYLSLNMFLGGDHRDRDSATAYRMSVEMVAMLLASAIQGQVVAVYNTEKQEACQHLDQTHETSQSTSSPHTASLQETQKAFLTSALVMGALFFLCSLVLFLGVKEQQAPLSSDDKVRPSYLTALKMLICHVPYQRLVLGFVFSTLAFQMSLGNFALFCSHAAGLGAQFQHLLLALLASATVAVPLWQTVLLRIGKKATVFIGLSLFIPAVIIVACVPSNLPVFMIMCILMGFSVATIFLLPWSMLPDVVEDFAVKHPSCKDLEPLFFSCYAFCNKLTSGLSVGISTMTLQVVGYRPGACSHGDGVVTALIVLFSPVPITLLLIGMFFFRSYPINERQLSQLQEQLTTVRPEATTSSLDPREDAGQPIALQQPHADVTSTSHFNTKANSSHKSNSSLHGFNRDTKCSVRSSVKSPSGESSRPKSAVQPNGCFGSLSQPLSLVFSRFPGQTFPKKGQRVVVHYVGTLADGKVFDSSRSRGKPFKFKIGHQEVIRGWEEGVAQMSVGQRAKLICSPDFAYGSKGHPGIIPPNATLTFDVELISLEA</sequence>
<keyword evidence="2" id="KW-1185">Reference proteome</keyword>